<organism evidence="1 2">
    <name type="scientific">Sitophilus oryzae</name>
    <name type="common">Rice weevil</name>
    <name type="synonym">Curculio oryzae</name>
    <dbReference type="NCBI Taxonomy" id="7048"/>
    <lineage>
        <taxon>Eukaryota</taxon>
        <taxon>Metazoa</taxon>
        <taxon>Ecdysozoa</taxon>
        <taxon>Arthropoda</taxon>
        <taxon>Hexapoda</taxon>
        <taxon>Insecta</taxon>
        <taxon>Pterygota</taxon>
        <taxon>Neoptera</taxon>
        <taxon>Endopterygota</taxon>
        <taxon>Coleoptera</taxon>
        <taxon>Polyphaga</taxon>
        <taxon>Cucujiformia</taxon>
        <taxon>Curculionidae</taxon>
        <taxon>Dryophthorinae</taxon>
        <taxon>Sitophilus</taxon>
    </lineage>
</organism>
<dbReference type="Gene3D" id="2.40.70.10">
    <property type="entry name" value="Acid Proteases"/>
    <property type="match status" value="1"/>
</dbReference>
<evidence type="ECO:0000313" key="1">
    <source>
        <dbReference type="Proteomes" id="UP000504635"/>
    </source>
</evidence>
<accession>A0A6J2Y8W1</accession>
<dbReference type="PANTHER" id="PTHR47331">
    <property type="entry name" value="PHD-TYPE DOMAIN-CONTAINING PROTEIN"/>
    <property type="match status" value="1"/>
</dbReference>
<sequence>MCKGRHNSLLHFSDTTKDSQEKEKSNSESIVCSAQNSIFNNQVLLSRVTVRIFDNNNRMHIARALLDSGSQNSFITTSFAKRLNLDLSHIDIKVCGLNQADTEVSCLVVPQIAGTLPNFPDDYNPLQIPGHLQLADPDFCKAEKIDILLGAGADHFWHLICVGQEIEEVSTSRPLSQEENICESHFVETVCRTDSGQFIVTIPLKENPEVLGDSYYNAKKRLLSLERKFKRNPEFKKDYVKFINEYLALGHMSKVGNEDSRKSYFLPHHGGIIAYHQATRSL</sequence>
<name>A0A6J2Y8W1_SITOR</name>
<dbReference type="AlphaFoldDB" id="A0A6J2Y8W1"/>
<dbReference type="GeneID" id="115885014"/>
<evidence type="ECO:0000313" key="2">
    <source>
        <dbReference type="RefSeq" id="XP_030759614.1"/>
    </source>
</evidence>
<dbReference type="Proteomes" id="UP000504635">
    <property type="component" value="Unplaced"/>
</dbReference>
<dbReference type="InParanoid" id="A0A6J2Y8W1"/>
<dbReference type="KEGG" id="soy:115885014"/>
<reference evidence="2" key="1">
    <citation type="submission" date="2025-08" db="UniProtKB">
        <authorList>
            <consortium name="RefSeq"/>
        </authorList>
    </citation>
    <scope>IDENTIFICATION</scope>
    <source>
        <tissue evidence="2">Gonads</tissue>
    </source>
</reference>
<protein>
    <submittedName>
        <fullName evidence="2">Uncharacterized protein LOC115885014</fullName>
    </submittedName>
</protein>
<keyword evidence="1" id="KW-1185">Reference proteome</keyword>
<proteinExistence type="predicted"/>
<dbReference type="Pfam" id="PF13650">
    <property type="entry name" value="Asp_protease_2"/>
    <property type="match status" value="1"/>
</dbReference>
<dbReference type="InterPro" id="IPR021109">
    <property type="entry name" value="Peptidase_aspartic_dom_sf"/>
</dbReference>
<dbReference type="PANTHER" id="PTHR47331:SF1">
    <property type="entry name" value="GAG-LIKE PROTEIN"/>
    <property type="match status" value="1"/>
</dbReference>
<dbReference type="RefSeq" id="XP_030759614.1">
    <property type="nucleotide sequence ID" value="XM_030903754.1"/>
</dbReference>
<gene>
    <name evidence="2" type="primary">LOC115885014</name>
</gene>
<dbReference type="OrthoDB" id="5920040at2759"/>